<protein>
    <submittedName>
        <fullName evidence="2">Predicted dehydrogenase</fullName>
    </submittedName>
</protein>
<accession>A0A1H9F5Q3</accession>
<organism evidence="2 3">
    <name type="scientific">Ignavigranum ruoffiae</name>
    <dbReference type="NCBI Taxonomy" id="89093"/>
    <lineage>
        <taxon>Bacteria</taxon>
        <taxon>Bacillati</taxon>
        <taxon>Bacillota</taxon>
        <taxon>Bacilli</taxon>
        <taxon>Lactobacillales</taxon>
        <taxon>Aerococcaceae</taxon>
        <taxon>Ignavigranum</taxon>
    </lineage>
</organism>
<sequence>MIKLATIGTSWITEQFIEACIAEGSYQLSKVYSRTLDKAQAVVDKYKQGKAVDDLADLYQDDVDIIYIASPNALHYGHAIEALKHEKHVIVEKPQFANLNEWQDAHDLAREKDLYLFEAIRHIQNRNYKLLKSLLAQKLVELDQPFLGAALNIGQYSSKYDAYVDAIEHQGNLPNIFNLEFATGTLMDIGVYPIYVAVDLFGMPDQVDYQPVKGPNGVDLMGTIIFTYDTFQVTIFISKAVHSTKPSEIYIGDETIVIPYISEMDRIDVVTRQNVCVQSYQYPELQPMYDEAKYFADILQGAETDYAYQDLEKLSQQVTRVMQDLREVADIEFIKRSH</sequence>
<dbReference type="Gene3D" id="3.30.360.10">
    <property type="entry name" value="Dihydrodipicolinate Reductase, domain 2"/>
    <property type="match status" value="1"/>
</dbReference>
<dbReference type="AlphaFoldDB" id="A0A1H9F5Q3"/>
<evidence type="ECO:0000259" key="1">
    <source>
        <dbReference type="Pfam" id="PF01408"/>
    </source>
</evidence>
<name>A0A1H9F5Q3_9LACT</name>
<dbReference type="SUPFAM" id="SSF51735">
    <property type="entry name" value="NAD(P)-binding Rossmann-fold domains"/>
    <property type="match status" value="1"/>
</dbReference>
<dbReference type="Gene3D" id="3.40.50.720">
    <property type="entry name" value="NAD(P)-binding Rossmann-like Domain"/>
    <property type="match status" value="1"/>
</dbReference>
<keyword evidence="3" id="KW-1185">Reference proteome</keyword>
<dbReference type="RefSeq" id="WP_092572236.1">
    <property type="nucleotide sequence ID" value="NZ_CP096206.2"/>
</dbReference>
<evidence type="ECO:0000313" key="2">
    <source>
        <dbReference type="EMBL" id="SEQ32743.1"/>
    </source>
</evidence>
<dbReference type="SUPFAM" id="SSF55347">
    <property type="entry name" value="Glyceraldehyde-3-phosphate dehydrogenase-like, C-terminal domain"/>
    <property type="match status" value="1"/>
</dbReference>
<dbReference type="STRING" id="89093.SAMN04488558_10865"/>
<dbReference type="PANTHER" id="PTHR43054">
    <property type="match status" value="1"/>
</dbReference>
<dbReference type="Pfam" id="PF01408">
    <property type="entry name" value="GFO_IDH_MocA"/>
    <property type="match status" value="1"/>
</dbReference>
<dbReference type="InterPro" id="IPR036291">
    <property type="entry name" value="NAD(P)-bd_dom_sf"/>
</dbReference>
<dbReference type="PANTHER" id="PTHR43054:SF1">
    <property type="entry name" value="SCYLLO-INOSITOL 2-DEHYDROGENASE (NADP(+)) IOLU"/>
    <property type="match status" value="1"/>
</dbReference>
<dbReference type="Proteomes" id="UP000198833">
    <property type="component" value="Unassembled WGS sequence"/>
</dbReference>
<reference evidence="2 3" key="1">
    <citation type="submission" date="2016-10" db="EMBL/GenBank/DDBJ databases">
        <authorList>
            <person name="de Groot N.N."/>
        </authorList>
    </citation>
    <scope>NUCLEOTIDE SEQUENCE [LARGE SCALE GENOMIC DNA]</scope>
    <source>
        <strain evidence="2 3">DSM 15695</strain>
    </source>
</reference>
<gene>
    <name evidence="2" type="ORF">SAMN04488558_10865</name>
</gene>
<feature type="domain" description="Gfo/Idh/MocA-like oxidoreductase N-terminal" evidence="1">
    <location>
        <begin position="3"/>
        <end position="116"/>
    </location>
</feature>
<dbReference type="OrthoDB" id="9815825at2"/>
<evidence type="ECO:0000313" key="3">
    <source>
        <dbReference type="Proteomes" id="UP000198833"/>
    </source>
</evidence>
<dbReference type="GO" id="GO:0000166">
    <property type="term" value="F:nucleotide binding"/>
    <property type="evidence" value="ECO:0007669"/>
    <property type="project" value="InterPro"/>
</dbReference>
<dbReference type="InterPro" id="IPR000683">
    <property type="entry name" value="Gfo/Idh/MocA-like_OxRdtase_N"/>
</dbReference>
<dbReference type="EMBL" id="FOEN01000008">
    <property type="protein sequence ID" value="SEQ32743.1"/>
    <property type="molecule type" value="Genomic_DNA"/>
</dbReference>
<proteinExistence type="predicted"/>